<keyword evidence="7" id="KW-0732">Signal</keyword>
<dbReference type="Pfam" id="PF01473">
    <property type="entry name" value="Choline_bind_1"/>
    <property type="match status" value="1"/>
</dbReference>
<feature type="compositionally biased region" description="Low complexity" evidence="12">
    <location>
        <begin position="131"/>
        <end position="153"/>
    </location>
</feature>
<dbReference type="InterPro" id="IPR022263">
    <property type="entry name" value="KxYKxGKxW"/>
</dbReference>
<evidence type="ECO:0000256" key="3">
    <source>
        <dbReference type="ARBA" id="ARBA00009247"/>
    </source>
</evidence>
<organism evidence="14 15">
    <name type="scientific">Convivina intestini</name>
    <dbReference type="NCBI Taxonomy" id="1505726"/>
    <lineage>
        <taxon>Bacteria</taxon>
        <taxon>Bacillati</taxon>
        <taxon>Bacillota</taxon>
        <taxon>Bacilli</taxon>
        <taxon>Lactobacillales</taxon>
        <taxon>Lactobacillaceae</taxon>
        <taxon>Convivina</taxon>
    </lineage>
</organism>
<evidence type="ECO:0000256" key="8">
    <source>
        <dbReference type="ARBA" id="ARBA00022737"/>
    </source>
</evidence>
<dbReference type="EC" id="2.4.1.5" evidence="4"/>
<protein>
    <recommendedName>
        <fullName evidence="4">dextransucrase</fullName>
        <ecNumber evidence="4">2.4.1.5</ecNumber>
    </recommendedName>
    <alternativeName>
        <fullName evidence="9">Dextransucrase</fullName>
    </alternativeName>
    <alternativeName>
        <fullName evidence="10">Sucrose 6-glucosyltransferase</fullName>
    </alternativeName>
</protein>
<dbReference type="SUPFAM" id="SSF69360">
    <property type="entry name" value="Cell wall binding repeat"/>
    <property type="match status" value="2"/>
</dbReference>
<evidence type="ECO:0000256" key="5">
    <source>
        <dbReference type="ARBA" id="ARBA00022676"/>
    </source>
</evidence>
<dbReference type="Gene3D" id="2.30.30.20">
    <property type="entry name" value="Aspartate carbamoyltransferase regulatory subunit, C-terminal domain"/>
    <property type="match status" value="1"/>
</dbReference>
<feature type="compositionally biased region" description="Low complexity" evidence="12">
    <location>
        <begin position="83"/>
        <end position="103"/>
    </location>
</feature>
<feature type="compositionally biased region" description="Polar residues" evidence="12">
    <location>
        <begin position="104"/>
        <end position="125"/>
    </location>
</feature>
<dbReference type="InterPro" id="IPR018337">
    <property type="entry name" value="Cell_wall/Cho-bd_repeat"/>
</dbReference>
<dbReference type="Proteomes" id="UP000245433">
    <property type="component" value="Unassembled WGS sequence"/>
</dbReference>
<evidence type="ECO:0000256" key="9">
    <source>
        <dbReference type="ARBA" id="ARBA00029911"/>
    </source>
</evidence>
<dbReference type="Pfam" id="PF02324">
    <property type="entry name" value="Glyco_hydro_70"/>
    <property type="match status" value="1"/>
</dbReference>
<evidence type="ECO:0000256" key="6">
    <source>
        <dbReference type="ARBA" id="ARBA00022679"/>
    </source>
</evidence>
<keyword evidence="5" id="KW-0328">Glycosyltransferase</keyword>
<comment type="function">
    <text evidence="2">Production of extracellular glucans, that are thought to play a key role in the development of the dental plaque because of their ability to adhere to smooth surfaces and mediate the aggregation of bacterial cells and food debris.</text>
</comment>
<sequence length="1294" mass="141567">MKQEYSAKHFKMYKSGKLWVYASLATISFLGMSGLNDLKVSADDVTSRSNHQQVGLTSVNDAVNQSDDVKGSNVQAPVSTVNSTSIDSLSNSSKVGSVTTSTSQLSDSTAKNGQVVDGSTQSQGTKGAPGSNSNHTSTSESTPSSTSSAVTPNNDDKANSINIFNLGDITTKGLSNDQIVQLILKQDKHLKFDNGKFYFVDDQGNIQKNFTAIINNQTLYFGKETGQLQSLRNQYTDGLTNISNQHNAAANLQTTSFTTTDGFMTADSWYRPKDILKNGQTWVPSGDNDFRPLLMSWWPDKNTQIAYLSFAKSKGWLTDNTNLNDDSQAYLTQLSTTVQANIEKQISAKDGQTDWLRQDISDFVKSQPGWNMTSEDPSNDFYLGGFQHGAVLYVNNQLTPWANSKYRLLNRVPTNQTGTRTDFYPGGFELLLGNDVDNSNPVVQAEQLNWLYYLLNFGTITNNDTEANFDSYRVDAPDNVDADLLQITADYMKAAFHVDQDNNLASQHISILEDWSQGDIDYLTAHGSNQLSMDPMWQDNTIKSLGWNDNRAPLTSVIQSVVANRAADSTTNVVAPNYTIIRSHDNQTQDEVGQILSRLYPGIEPFKPTQEQLKAALKVYDEDFRATDKKVTPNNIPAMYALLLSNKNTVPRVYYGDLYTDSGQYMSQQTIYFDALTQLMRDRVKYVAGGQTMTPGTSQGTKMNNIITSVRFGKGLNTVSDNDGQKHTDGMGVIISNDNNFRLENGETVTLHMGAAHANQLFRASLLTTADGLDVFSSDAGAPTMMSNQNGDLVFTNIAGVHNPKVSGYLAVWVPVGAADTQDVRTLVSTKQYTDGKTFHSDEALDSNLIYEGFSNFQSMPESADDYMNVKVAQNAGFFKSLGITSFEFPPQYRSSQDGSFLDSIVQNGYAFTDRYDLGFNTPTKYGTVAQLREAIKAVHREGMQAMADWVPDQLYTMPNKEVVTATRTDIFGRPIPDAMANTLYVTDTKGNGTDYQSVYGGAFLEELQEKYPQLFTAKQISTGKPIDGSVKIKTWSAKYLNGSNILGRGANYVLRDAATQQYFSVDSAQHFLPKQILGEISNTGFTELNGQVAFYSTSGYQAKNSFIQDGDNWYYFDQNGYMVYGDETINGAQYFFLPNGVQLRNADLYRDGIIYHYNKVGRLVSPNNSGTPDIPGSESNHGSGSGSTSYSGSGSTSYSYSGSTSTSTPPSTSTSTSESTSESNPPSGSTSTSQSTSTSESTPPSASTSMSESTSGSHLPPTAKAAQTDAALLGLSAASFLGLVGIKRYRRMH</sequence>
<dbReference type="GO" id="GO:0047849">
    <property type="term" value="F:dextransucrase activity"/>
    <property type="evidence" value="ECO:0007669"/>
    <property type="project" value="UniProtKB-EC"/>
</dbReference>
<evidence type="ECO:0000256" key="2">
    <source>
        <dbReference type="ARBA" id="ARBA00003243"/>
    </source>
</evidence>
<feature type="region of interest" description="Disordered" evidence="12">
    <location>
        <begin position="49"/>
        <end position="158"/>
    </location>
</feature>
<keyword evidence="6" id="KW-0808">Transferase</keyword>
<feature type="repeat" description="Cell wall-binding" evidence="11">
    <location>
        <begin position="1104"/>
        <end position="1123"/>
    </location>
</feature>
<evidence type="ECO:0000259" key="13">
    <source>
        <dbReference type="Pfam" id="PF02324"/>
    </source>
</evidence>
<evidence type="ECO:0000256" key="7">
    <source>
        <dbReference type="ARBA" id="ARBA00022729"/>
    </source>
</evidence>
<evidence type="ECO:0000313" key="14">
    <source>
        <dbReference type="EMBL" id="PVY82822.1"/>
    </source>
</evidence>
<comment type="catalytic activity">
    <reaction evidence="1">
        <text>[(1-&gt;6)-alpha-D-glucosyl](n) + sucrose = [(1-&gt;6)-alpha-D-glucosyl](n+1) + D-fructose</text>
        <dbReference type="Rhea" id="RHEA:18825"/>
        <dbReference type="Rhea" id="RHEA-COMP:11144"/>
        <dbReference type="Rhea" id="RHEA-COMP:11145"/>
        <dbReference type="ChEBI" id="CHEBI:17992"/>
        <dbReference type="ChEBI" id="CHEBI:18269"/>
        <dbReference type="ChEBI" id="CHEBI:37721"/>
        <dbReference type="EC" id="2.4.1.5"/>
    </reaction>
</comment>
<proteinExistence type="inferred from homology"/>
<dbReference type="InterPro" id="IPR017853">
    <property type="entry name" value="GH"/>
</dbReference>
<dbReference type="Pfam" id="PF19258">
    <property type="entry name" value="KxYKxGKxW_sig"/>
    <property type="match status" value="1"/>
</dbReference>
<dbReference type="InterPro" id="IPR003318">
    <property type="entry name" value="Glyco_hydro70cat"/>
</dbReference>
<dbReference type="PROSITE" id="PS51170">
    <property type="entry name" value="CW"/>
    <property type="match status" value="1"/>
</dbReference>
<dbReference type="SUPFAM" id="SSF51445">
    <property type="entry name" value="(Trans)glycosidases"/>
    <property type="match status" value="2"/>
</dbReference>
<dbReference type="OrthoDB" id="2032428at2"/>
<feature type="compositionally biased region" description="Polar residues" evidence="12">
    <location>
        <begin position="49"/>
        <end position="82"/>
    </location>
</feature>
<reference evidence="14 15" key="1">
    <citation type="submission" date="2018-04" db="EMBL/GenBank/DDBJ databases">
        <title>Genomic Encyclopedia of Type Strains, Phase IV (KMG-IV): sequencing the most valuable type-strain genomes for metagenomic binning, comparative biology and taxonomic classification.</title>
        <authorList>
            <person name="Goeker M."/>
        </authorList>
    </citation>
    <scope>NUCLEOTIDE SEQUENCE [LARGE SCALE GENOMIC DNA]</scope>
    <source>
        <strain evidence="14 15">DSM 28795</strain>
    </source>
</reference>
<keyword evidence="15" id="KW-1185">Reference proteome</keyword>
<evidence type="ECO:0000313" key="15">
    <source>
        <dbReference type="Proteomes" id="UP000245433"/>
    </source>
</evidence>
<dbReference type="Gene3D" id="2.10.270.10">
    <property type="entry name" value="Cholin Binding"/>
    <property type="match status" value="1"/>
</dbReference>
<feature type="domain" description="Glycoside hydrolase family 70 catalytic" evidence="13">
    <location>
        <begin position="293"/>
        <end position="1087"/>
    </location>
</feature>
<evidence type="ECO:0000256" key="12">
    <source>
        <dbReference type="SAM" id="MobiDB-lite"/>
    </source>
</evidence>
<dbReference type="GO" id="GO:0009250">
    <property type="term" value="P:glucan biosynthetic process"/>
    <property type="evidence" value="ECO:0007669"/>
    <property type="project" value="InterPro"/>
</dbReference>
<evidence type="ECO:0000256" key="1">
    <source>
        <dbReference type="ARBA" id="ARBA00001152"/>
    </source>
</evidence>
<dbReference type="NCBIfam" id="TIGR03715">
    <property type="entry name" value="KxYKxGKxW"/>
    <property type="match status" value="1"/>
</dbReference>
<feature type="compositionally biased region" description="Low complexity" evidence="12">
    <location>
        <begin position="1176"/>
        <end position="1258"/>
    </location>
</feature>
<comment type="similarity">
    <text evidence="3">Belongs to the glycosyl hydrolase 70 family.</text>
</comment>
<dbReference type="SMR" id="A0A2U1D5K7"/>
<dbReference type="Gene3D" id="3.20.20.470">
    <property type="entry name" value="Glucansucrase"/>
    <property type="match status" value="1"/>
</dbReference>
<name>A0A2U1D5K7_9LACO</name>
<comment type="caution">
    <text evidence="14">The sequence shown here is derived from an EMBL/GenBank/DDBJ whole genome shotgun (WGS) entry which is preliminary data.</text>
</comment>
<dbReference type="RefSeq" id="WP_089940200.1">
    <property type="nucleotide sequence ID" value="NZ_CAKOEX010000010.1"/>
</dbReference>
<evidence type="ECO:0000256" key="11">
    <source>
        <dbReference type="PROSITE-ProRule" id="PRU00591"/>
    </source>
</evidence>
<evidence type="ECO:0000256" key="4">
    <source>
        <dbReference type="ARBA" id="ARBA00012592"/>
    </source>
</evidence>
<dbReference type="EMBL" id="QEKT01000010">
    <property type="protein sequence ID" value="PVY82822.1"/>
    <property type="molecule type" value="Genomic_DNA"/>
</dbReference>
<feature type="region of interest" description="Disordered" evidence="12">
    <location>
        <begin position="1163"/>
        <end position="1266"/>
    </location>
</feature>
<dbReference type="GO" id="GO:0046527">
    <property type="term" value="F:glucosyltransferase activity"/>
    <property type="evidence" value="ECO:0007669"/>
    <property type="project" value="InterPro"/>
</dbReference>
<dbReference type="Gene3D" id="2.30.30.420">
    <property type="entry name" value="glucansucrase"/>
    <property type="match status" value="1"/>
</dbReference>
<keyword evidence="8" id="KW-0677">Repeat</keyword>
<gene>
    <name evidence="14" type="ORF">C7384_11014</name>
</gene>
<evidence type="ECO:0000256" key="10">
    <source>
        <dbReference type="ARBA" id="ARBA00032238"/>
    </source>
</evidence>
<accession>A0A2U1D5K7</accession>